<keyword evidence="12" id="KW-1185">Reference proteome</keyword>
<dbReference type="GO" id="GO:0008879">
    <property type="term" value="F:glucose-1-phosphate thymidylyltransferase activity"/>
    <property type="evidence" value="ECO:0007669"/>
    <property type="project" value="UniProtKB-EC"/>
</dbReference>
<dbReference type="EMBL" id="FNVA01000001">
    <property type="protein sequence ID" value="SEF53845.1"/>
    <property type="molecule type" value="Genomic_DNA"/>
</dbReference>
<dbReference type="Gene3D" id="3.90.550.10">
    <property type="entry name" value="Spore Coat Polysaccharide Biosynthesis Protein SpsA, Chain A"/>
    <property type="match status" value="1"/>
</dbReference>
<keyword evidence="7 9" id="KW-0460">Magnesium</keyword>
<proteinExistence type="inferred from homology"/>
<dbReference type="InterPro" id="IPR005907">
    <property type="entry name" value="G1P_thy_trans_s"/>
</dbReference>
<dbReference type="RefSeq" id="WP_103931293.1">
    <property type="nucleotide sequence ID" value="NZ_FNVA01000001.1"/>
</dbReference>
<keyword evidence="5 9" id="KW-0548">Nucleotidyltransferase</keyword>
<gene>
    <name evidence="11" type="ORF">SAMN05421819_0349</name>
</gene>
<evidence type="ECO:0000256" key="4">
    <source>
        <dbReference type="ARBA" id="ARBA00022679"/>
    </source>
</evidence>
<organism evidence="11 12">
    <name type="scientific">Bryocella elongata</name>
    <dbReference type="NCBI Taxonomy" id="863522"/>
    <lineage>
        <taxon>Bacteria</taxon>
        <taxon>Pseudomonadati</taxon>
        <taxon>Acidobacteriota</taxon>
        <taxon>Terriglobia</taxon>
        <taxon>Terriglobales</taxon>
        <taxon>Acidobacteriaceae</taxon>
        <taxon>Bryocella</taxon>
    </lineage>
</organism>
<evidence type="ECO:0000259" key="10">
    <source>
        <dbReference type="Pfam" id="PF00483"/>
    </source>
</evidence>
<keyword evidence="4 9" id="KW-0808">Transferase</keyword>
<dbReference type="GO" id="GO:0046872">
    <property type="term" value="F:metal ion binding"/>
    <property type="evidence" value="ECO:0007669"/>
    <property type="project" value="UniProtKB-KW"/>
</dbReference>
<dbReference type="PANTHER" id="PTHR43532:SF1">
    <property type="entry name" value="GLUCOSE-1-PHOSPHATE THYMIDYLYLTRANSFERASE 1"/>
    <property type="match status" value="1"/>
</dbReference>
<dbReference type="EC" id="2.7.7.24" evidence="3 9"/>
<comment type="catalytic activity">
    <reaction evidence="8 9">
        <text>dTTP + alpha-D-glucose 1-phosphate + H(+) = dTDP-alpha-D-glucose + diphosphate</text>
        <dbReference type="Rhea" id="RHEA:15225"/>
        <dbReference type="ChEBI" id="CHEBI:15378"/>
        <dbReference type="ChEBI" id="CHEBI:33019"/>
        <dbReference type="ChEBI" id="CHEBI:37568"/>
        <dbReference type="ChEBI" id="CHEBI:57477"/>
        <dbReference type="ChEBI" id="CHEBI:58601"/>
        <dbReference type="EC" id="2.7.7.24"/>
    </reaction>
</comment>
<evidence type="ECO:0000256" key="1">
    <source>
        <dbReference type="ARBA" id="ARBA00001946"/>
    </source>
</evidence>
<evidence type="ECO:0000313" key="12">
    <source>
        <dbReference type="Proteomes" id="UP000236728"/>
    </source>
</evidence>
<dbReference type="NCBIfam" id="TIGR01207">
    <property type="entry name" value="rmlA"/>
    <property type="match status" value="1"/>
</dbReference>
<dbReference type="CDD" id="cd02538">
    <property type="entry name" value="G1P_TT_short"/>
    <property type="match status" value="1"/>
</dbReference>
<feature type="domain" description="Nucleotidyl transferase" evidence="10">
    <location>
        <begin position="2"/>
        <end position="238"/>
    </location>
</feature>
<name>A0A1H5STK2_9BACT</name>
<evidence type="ECO:0000256" key="7">
    <source>
        <dbReference type="ARBA" id="ARBA00022842"/>
    </source>
</evidence>
<dbReference type="OrthoDB" id="9803871at2"/>
<dbReference type="Pfam" id="PF00483">
    <property type="entry name" value="NTP_transferase"/>
    <property type="match status" value="1"/>
</dbReference>
<protein>
    <recommendedName>
        <fullName evidence="3 9">Glucose-1-phosphate thymidylyltransferase</fullName>
        <ecNumber evidence="3 9">2.7.7.24</ecNumber>
    </recommendedName>
</protein>
<comment type="cofactor">
    <cofactor evidence="1">
        <name>Mg(2+)</name>
        <dbReference type="ChEBI" id="CHEBI:18420"/>
    </cofactor>
</comment>
<sequence>MKGIILAGGSGTRLHPVTLAVSKQLLPIYDKPMIYYPLSALMLAGIREALIISTPHDTPLFRNLLGDGSQWGMKFEYAVQPSPDGLAQAFLIGEKFLDGQPSCLVLGDNIFYGHDLAESLSRGAAVTEGATVFAYRVNDPERYGVVEFAEDGRVISIVEKPTEPKSHYAVTGIYFYDAQVVEVAKSLKPSPRGELEITDVNSWYLERGQLRTEVLGRGMAWLDTGTHDSLIDASLFIHTLEQRQGLKIGCPEEIAYRLGYIDTTQLAKLAAKLGKSSYGKYLLSIVENRI</sequence>
<keyword evidence="6 9" id="KW-0479">Metal-binding</keyword>
<dbReference type="SUPFAM" id="SSF53448">
    <property type="entry name" value="Nucleotide-diphospho-sugar transferases"/>
    <property type="match status" value="1"/>
</dbReference>
<comment type="similarity">
    <text evidence="2 9">Belongs to the glucose-1-phosphate thymidylyltransferase family.</text>
</comment>
<dbReference type="InterPro" id="IPR005835">
    <property type="entry name" value="NTP_transferase_dom"/>
</dbReference>
<dbReference type="FunFam" id="3.90.550.10:FF:000023">
    <property type="entry name" value="Glucose-1-phosphate thymidylyltransferase"/>
    <property type="match status" value="1"/>
</dbReference>
<dbReference type="InterPro" id="IPR029044">
    <property type="entry name" value="Nucleotide-diphossugar_trans"/>
</dbReference>
<reference evidence="11 12" key="1">
    <citation type="submission" date="2016-10" db="EMBL/GenBank/DDBJ databases">
        <authorList>
            <person name="de Groot N.N."/>
        </authorList>
    </citation>
    <scope>NUCLEOTIDE SEQUENCE [LARGE SCALE GENOMIC DNA]</scope>
    <source>
        <strain evidence="11 12">DSM 22489</strain>
    </source>
</reference>
<evidence type="ECO:0000256" key="9">
    <source>
        <dbReference type="RuleBase" id="RU003706"/>
    </source>
</evidence>
<dbReference type="AlphaFoldDB" id="A0A1H5STK2"/>
<evidence type="ECO:0000313" key="11">
    <source>
        <dbReference type="EMBL" id="SEF53845.1"/>
    </source>
</evidence>
<evidence type="ECO:0000256" key="6">
    <source>
        <dbReference type="ARBA" id="ARBA00022723"/>
    </source>
</evidence>
<dbReference type="PANTHER" id="PTHR43532">
    <property type="entry name" value="GLUCOSE-1-PHOSPHATE THYMIDYLYLTRANSFERASE"/>
    <property type="match status" value="1"/>
</dbReference>
<accession>A0A1H5STK2</accession>
<evidence type="ECO:0000256" key="2">
    <source>
        <dbReference type="ARBA" id="ARBA00010480"/>
    </source>
</evidence>
<dbReference type="Proteomes" id="UP000236728">
    <property type="component" value="Unassembled WGS sequence"/>
</dbReference>
<evidence type="ECO:0000256" key="5">
    <source>
        <dbReference type="ARBA" id="ARBA00022695"/>
    </source>
</evidence>
<evidence type="ECO:0000256" key="3">
    <source>
        <dbReference type="ARBA" id="ARBA00012461"/>
    </source>
</evidence>
<evidence type="ECO:0000256" key="8">
    <source>
        <dbReference type="ARBA" id="ARBA00049336"/>
    </source>
</evidence>
<comment type="function">
    <text evidence="9">Catalyzes the formation of dTDP-glucose, from dTTP and glucose 1-phosphate, as well as its pyrophosphorolysis.</text>
</comment>